<dbReference type="GO" id="GO:0008270">
    <property type="term" value="F:zinc ion binding"/>
    <property type="evidence" value="ECO:0007669"/>
    <property type="project" value="InterPro"/>
</dbReference>
<evidence type="ECO:0000313" key="4">
    <source>
        <dbReference type="EMBL" id="RGP73947.1"/>
    </source>
</evidence>
<keyword evidence="5" id="KW-1185">Reference proteome</keyword>
<dbReference type="InterPro" id="IPR001138">
    <property type="entry name" value="Zn2Cys6_DnaBD"/>
</dbReference>
<dbReference type="InterPro" id="IPR009959">
    <property type="entry name" value="Cyclase_SnoaL-like"/>
</dbReference>
<dbReference type="Gene3D" id="3.10.450.50">
    <property type="match status" value="1"/>
</dbReference>
<dbReference type="PANTHER" id="PTHR38436">
    <property type="entry name" value="POLYKETIDE CYCLASE SNOAL-LIKE DOMAIN"/>
    <property type="match status" value="1"/>
</dbReference>
<feature type="region of interest" description="Disordered" evidence="2">
    <location>
        <begin position="619"/>
        <end position="641"/>
    </location>
</feature>
<protein>
    <submittedName>
        <fullName evidence="4">Lea domain</fullName>
    </submittedName>
</protein>
<dbReference type="CDD" id="cd00067">
    <property type="entry name" value="GAL4"/>
    <property type="match status" value="1"/>
</dbReference>
<dbReference type="SMART" id="SM00066">
    <property type="entry name" value="GAL4"/>
    <property type="match status" value="1"/>
</dbReference>
<dbReference type="EMBL" id="PXOF01000023">
    <property type="protein sequence ID" value="RGP73947.1"/>
    <property type="molecule type" value="Genomic_DNA"/>
</dbReference>
<sequence length="1115" mass="123684">MYADISKPPAPLPQAKPQTVTEGITLLSPLSRLGQGPGLVILHPDSDKHLDIIDGVPSALIKWAEEGYAVVEVQTRALKGEAGEVLTNALQALRSCDGFVEDSKIGLIAYGPELWNKVASVIIDKDISGAIIHANAADLATLQGSTIPTLKHIASRTEKLERKDGSTTYSYPAAKSHLVAVPFTEDFDYSTESVSHTRNLTFLKPLTNGPYFDLEAIWDEHTYYEFSDRSVEHTMSTMVDQPYVNHVPTLTGGIGRTLLSKFYRDNFIFQNSDDTELELISRTIGIDRVIDEFLYKFTHNKVIDWLLPGVPPTYKKMEVPFTAVVNIRGDRLYHEHIAWDQGTVLAQLGLMPQYLPFPYPVEGQKEGAKYEYRVPVTGIDTALKMRDRNAVASNEMFGYKVREEPHSKVKRDDMSQVRGVKKSSNPEPGKRRTPYALRACEACRRRKGKCDGRQPCRHCASRRQNCSYTGSLEASDDWQATAPTTLVSSSTAAPDQYPPSNHSGPRQTDQNAIVDMLSNLQAQLNSLAAQVNSNYHQETNLPSPVTIIESATAAINRIDAETSNCNSNDDAVDSPQSSRTVTSQNFYGPTCPDYALNVGQLKLRHSLHQRQVQLASIHEDGDPDEEDPETQNGQFSISPHTIDKGDPAMLLTFRSVISLQEAIQLLYVYQEVVGELHPVVDIDRLVMQTKSWYADAGAGVWDVVAASTGAEAYELLLVMNLCLAIALRADAKVGSVNTEGLLRDSFQDAVNAKLAAPANSIKHATIIFLKSEAQRTEACTLVSSIVILDRQWSYATGLPIHFHEASFSSISTSSVKHPYLKAMLSFILISDCFSEPISRAAKGEGYNDESSFELMTFQIEQWRKKAVGEYSIAQCHTWQTDPSTRPPTWAILLNLRAESVRSQLLKPFFFSESDIETTKKHVRAATERVYDIINVLHTLDLTTDIYRKQHPCYQHILACTSGLAFLLMAFIKQNRSTMLPSLTPDLIESLGGSFSMAVSLTTKYTSRSRSARRLAKRLVEMRRNLLSLGILDATSPGSHEGLEGVTESVRRASLTQNGFDGGYTEYSPPFNTNTVFGSGIGITGVDTDMQIGWDDPMRLQWPLGDVNHMFSESIF</sequence>
<evidence type="ECO:0000256" key="1">
    <source>
        <dbReference type="ARBA" id="ARBA00023242"/>
    </source>
</evidence>
<dbReference type="SUPFAM" id="SSF54427">
    <property type="entry name" value="NTF2-like"/>
    <property type="match status" value="1"/>
</dbReference>
<feature type="region of interest" description="Disordered" evidence="2">
    <location>
        <begin position="562"/>
        <end position="585"/>
    </location>
</feature>
<dbReference type="PANTHER" id="PTHR38436:SF3">
    <property type="entry name" value="CARBOXYMETHYLENEBUTENOLIDASE-RELATED"/>
    <property type="match status" value="1"/>
</dbReference>
<evidence type="ECO:0000256" key="2">
    <source>
        <dbReference type="SAM" id="MobiDB-lite"/>
    </source>
</evidence>
<dbReference type="Proteomes" id="UP000266152">
    <property type="component" value="Unassembled WGS sequence"/>
</dbReference>
<feature type="domain" description="Zn(2)-C6 fungal-type" evidence="3">
    <location>
        <begin position="439"/>
        <end position="468"/>
    </location>
</feature>
<dbReference type="CDD" id="cd12148">
    <property type="entry name" value="fungal_TF_MHR"/>
    <property type="match status" value="1"/>
</dbReference>
<evidence type="ECO:0000313" key="5">
    <source>
        <dbReference type="Proteomes" id="UP000266152"/>
    </source>
</evidence>
<dbReference type="GO" id="GO:0000981">
    <property type="term" value="F:DNA-binding transcription factor activity, RNA polymerase II-specific"/>
    <property type="evidence" value="ECO:0007669"/>
    <property type="project" value="InterPro"/>
</dbReference>
<evidence type="ECO:0000259" key="3">
    <source>
        <dbReference type="PROSITE" id="PS50048"/>
    </source>
</evidence>
<dbReference type="GO" id="GO:0030638">
    <property type="term" value="P:polyketide metabolic process"/>
    <property type="evidence" value="ECO:0007669"/>
    <property type="project" value="InterPro"/>
</dbReference>
<comment type="caution">
    <text evidence="4">The sequence shown here is derived from an EMBL/GenBank/DDBJ whole genome shotgun (WGS) entry which is preliminary data.</text>
</comment>
<dbReference type="AlphaFoldDB" id="A0A395SP74"/>
<organism evidence="4 5">
    <name type="scientific">Fusarium sporotrichioides</name>
    <dbReference type="NCBI Taxonomy" id="5514"/>
    <lineage>
        <taxon>Eukaryota</taxon>
        <taxon>Fungi</taxon>
        <taxon>Dikarya</taxon>
        <taxon>Ascomycota</taxon>
        <taxon>Pezizomycotina</taxon>
        <taxon>Sordariomycetes</taxon>
        <taxon>Hypocreomycetidae</taxon>
        <taxon>Hypocreales</taxon>
        <taxon>Nectriaceae</taxon>
        <taxon>Fusarium</taxon>
    </lineage>
</organism>
<gene>
    <name evidence="4" type="ORF">FSPOR_1641</name>
</gene>
<dbReference type="Gene3D" id="4.10.240.10">
    <property type="entry name" value="Zn(2)-C6 fungal-type DNA-binding domain"/>
    <property type="match status" value="1"/>
</dbReference>
<proteinExistence type="predicted"/>
<dbReference type="STRING" id="5514.A0A395SP74"/>
<dbReference type="PROSITE" id="PS50048">
    <property type="entry name" value="ZN2_CY6_FUNGAL_2"/>
    <property type="match status" value="1"/>
</dbReference>
<feature type="region of interest" description="Disordered" evidence="2">
    <location>
        <begin position="485"/>
        <end position="508"/>
    </location>
</feature>
<reference evidence="4 5" key="1">
    <citation type="journal article" date="2018" name="PLoS Pathog.">
        <title>Evolution of structural diversity of trichothecenes, a family of toxins produced by plant pathogenic and entomopathogenic fungi.</title>
        <authorList>
            <person name="Proctor R.H."/>
            <person name="McCormick S.P."/>
            <person name="Kim H.S."/>
            <person name="Cardoza R.E."/>
            <person name="Stanley A.M."/>
            <person name="Lindo L."/>
            <person name="Kelly A."/>
            <person name="Brown D.W."/>
            <person name="Lee T."/>
            <person name="Vaughan M.M."/>
            <person name="Alexander N.J."/>
            <person name="Busman M."/>
            <person name="Gutierrez S."/>
        </authorList>
    </citation>
    <scope>NUCLEOTIDE SEQUENCE [LARGE SCALE GENOMIC DNA]</scope>
    <source>
        <strain evidence="4 5">NRRL 3299</strain>
    </source>
</reference>
<feature type="compositionally biased region" description="Polar residues" evidence="2">
    <location>
        <begin position="630"/>
        <end position="639"/>
    </location>
</feature>
<feature type="region of interest" description="Disordered" evidence="2">
    <location>
        <begin position="402"/>
        <end position="433"/>
    </location>
</feature>
<dbReference type="PROSITE" id="PS00463">
    <property type="entry name" value="ZN2_CY6_FUNGAL_1"/>
    <property type="match status" value="1"/>
</dbReference>
<dbReference type="InterPro" id="IPR032710">
    <property type="entry name" value="NTF2-like_dom_sf"/>
</dbReference>
<accession>A0A395SP74</accession>
<dbReference type="Pfam" id="PF00172">
    <property type="entry name" value="Zn_clus"/>
    <property type="match status" value="1"/>
</dbReference>
<dbReference type="SUPFAM" id="SSF57701">
    <property type="entry name" value="Zn2/Cys6 DNA-binding domain"/>
    <property type="match status" value="1"/>
</dbReference>
<name>A0A395SP74_FUSSP</name>
<keyword evidence="1" id="KW-0539">Nucleus</keyword>
<feature type="compositionally biased region" description="Basic and acidic residues" evidence="2">
    <location>
        <begin position="402"/>
        <end position="415"/>
    </location>
</feature>
<dbReference type="InterPro" id="IPR036864">
    <property type="entry name" value="Zn2-C6_fun-type_DNA-bd_sf"/>
</dbReference>